<dbReference type="Proteomes" id="UP001652442">
    <property type="component" value="Unassembled WGS sequence"/>
</dbReference>
<comment type="caution">
    <text evidence="1">The sequence shown here is derived from an EMBL/GenBank/DDBJ whole genome shotgun (WGS) entry which is preliminary data.</text>
</comment>
<dbReference type="Pfam" id="PF18937">
    <property type="entry name" value="DUF5685"/>
    <property type="match status" value="1"/>
</dbReference>
<protein>
    <submittedName>
        <fullName evidence="1">DUF5685 family protein</fullName>
    </submittedName>
</protein>
<dbReference type="InterPro" id="IPR043740">
    <property type="entry name" value="DUF5685"/>
</dbReference>
<accession>A0ABT2TLD6</accession>
<keyword evidence="2" id="KW-1185">Reference proteome</keyword>
<evidence type="ECO:0000313" key="2">
    <source>
        <dbReference type="Proteomes" id="UP001652442"/>
    </source>
</evidence>
<organism evidence="1 2">
    <name type="scientific">Brotonthovivens ammoniilytica</name>
    <dbReference type="NCBI Taxonomy" id="2981725"/>
    <lineage>
        <taxon>Bacteria</taxon>
        <taxon>Bacillati</taxon>
        <taxon>Bacillota</taxon>
        <taxon>Clostridia</taxon>
        <taxon>Lachnospirales</taxon>
        <taxon>Lachnospiraceae</taxon>
        <taxon>Brotonthovivens</taxon>
    </lineage>
</organism>
<name>A0ABT2TLD6_9FIRM</name>
<dbReference type="EMBL" id="JAOQJQ010000005">
    <property type="protein sequence ID" value="MCU6763023.1"/>
    <property type="molecule type" value="Genomic_DNA"/>
</dbReference>
<evidence type="ECO:0000313" key="1">
    <source>
        <dbReference type="EMBL" id="MCU6763023.1"/>
    </source>
</evidence>
<sequence>MFGYINVNRKELTEENLKIYQSYYCGLCQSLKKNTGIKGQMLLNYDMTFLIVLLTGLYELEDEEKEFICAIHPGKKKLARMNEATQYAAAMNVMLAYHNLEDDWRDERAYAKRAIFQMIKKDYQKIAGEYPRQAEALETYMKRLTAYERSEEHNIDLIAGLTGEMLGEIFAWKEDVWAEELKCLGFYMGKFIYLMDAYEDLDKDEKNKTYNLFSDLKKENQKDFETLSKLILTSMMSECSKSFERMPILLYADILRNILYSGVWSKYEYIQLKKKKRRKSR</sequence>
<reference evidence="1 2" key="1">
    <citation type="journal article" date="2021" name="ISME Commun">
        <title>Automated analysis of genomic sequences facilitates high-throughput and comprehensive description of bacteria.</title>
        <authorList>
            <person name="Hitch T.C.A."/>
        </authorList>
    </citation>
    <scope>NUCLEOTIDE SEQUENCE [LARGE SCALE GENOMIC DNA]</scope>
    <source>
        <strain evidence="1 2">Sanger_109</strain>
    </source>
</reference>
<proteinExistence type="predicted"/>
<dbReference type="RefSeq" id="WP_158425680.1">
    <property type="nucleotide sequence ID" value="NZ_JAOQJQ010000005.1"/>
</dbReference>
<gene>
    <name evidence="1" type="ORF">OCV88_11905</name>
</gene>